<proteinExistence type="predicted"/>
<dbReference type="EMBL" id="RDBM01000035">
    <property type="protein sequence ID" value="TXS27508.1"/>
    <property type="molecule type" value="Genomic_DNA"/>
</dbReference>
<dbReference type="CDD" id="cd00448">
    <property type="entry name" value="YjgF_YER057c_UK114_family"/>
    <property type="match status" value="1"/>
</dbReference>
<evidence type="ECO:0000313" key="1">
    <source>
        <dbReference type="EMBL" id="TXS27508.1"/>
    </source>
</evidence>
<dbReference type="Gene3D" id="3.30.1330.40">
    <property type="entry name" value="RutC-like"/>
    <property type="match status" value="1"/>
</dbReference>
<dbReference type="InterPro" id="IPR035959">
    <property type="entry name" value="RutC-like_sf"/>
</dbReference>
<dbReference type="PANTHER" id="PTHR11803">
    <property type="entry name" value="2-IMINOBUTANOATE/2-IMINOPROPANOATE DEAMINASE RIDA"/>
    <property type="match status" value="1"/>
</dbReference>
<gene>
    <name evidence="1" type="ORF">EAO74_15945</name>
</gene>
<sequence>MTGPTPGAGPARRAVVTDRAPAPAGAYSQGMTAGPYLFTSGFGPQDPDTGAVADTVEEQTAQVLRNLGAVLEAEGLGPQDVVKVTAHLQHLRRDFAAYDAAYRAFFTAPHPVRTTVGSDLMDILVEIDVVALRREAPALP</sequence>
<name>A0A652KX63_9ACTN</name>
<accession>A0A652KX63</accession>
<dbReference type="AlphaFoldDB" id="A0A652KX63"/>
<reference evidence="1" key="1">
    <citation type="submission" date="2018-10" db="EMBL/GenBank/DDBJ databases">
        <authorList>
            <person name="Hariharan J."/>
            <person name="Choudoir M.J."/>
            <person name="Diebold P."/>
            <person name="Panke-Buisse K."/>
            <person name="Campbell A.N."/>
            <person name="Buckley D.H."/>
        </authorList>
    </citation>
    <scope>NUCLEOTIDE SEQUENCE</scope>
    <source>
        <strain evidence="1">Gb1</strain>
    </source>
</reference>
<dbReference type="InterPro" id="IPR006175">
    <property type="entry name" value="YjgF/YER057c/UK114"/>
</dbReference>
<dbReference type="Pfam" id="PF01042">
    <property type="entry name" value="Ribonuc_L-PSP"/>
    <property type="match status" value="1"/>
</dbReference>
<organism evidence="1">
    <name type="scientific">Streptomyces sp. gb1(2016)</name>
    <dbReference type="NCBI Taxonomy" id="1828321"/>
    <lineage>
        <taxon>Bacteria</taxon>
        <taxon>Bacillati</taxon>
        <taxon>Actinomycetota</taxon>
        <taxon>Actinomycetes</taxon>
        <taxon>Kitasatosporales</taxon>
        <taxon>Streptomycetaceae</taxon>
        <taxon>Streptomyces</taxon>
    </lineage>
</organism>
<dbReference type="SUPFAM" id="SSF55298">
    <property type="entry name" value="YjgF-like"/>
    <property type="match status" value="1"/>
</dbReference>
<dbReference type="PANTHER" id="PTHR11803:SF39">
    <property type="entry name" value="2-IMINOBUTANOATE_2-IMINOPROPANOATE DEAMINASE"/>
    <property type="match status" value="1"/>
</dbReference>
<dbReference type="RefSeq" id="WP_147983899.1">
    <property type="nucleotide sequence ID" value="NZ_RDBM01000035.1"/>
</dbReference>
<dbReference type="GO" id="GO:0019239">
    <property type="term" value="F:deaminase activity"/>
    <property type="evidence" value="ECO:0007669"/>
    <property type="project" value="TreeGrafter"/>
</dbReference>
<comment type="caution">
    <text evidence="1">The sequence shown here is derived from an EMBL/GenBank/DDBJ whole genome shotgun (WGS) entry which is preliminary data.</text>
</comment>
<dbReference type="GO" id="GO:0005829">
    <property type="term" value="C:cytosol"/>
    <property type="evidence" value="ECO:0007669"/>
    <property type="project" value="TreeGrafter"/>
</dbReference>
<protein>
    <submittedName>
        <fullName evidence="1">RidA family protein</fullName>
    </submittedName>
</protein>